<dbReference type="PANTHER" id="PTHR10625">
    <property type="entry name" value="HISTONE DEACETYLASE HDAC1-RELATED"/>
    <property type="match status" value="1"/>
</dbReference>
<sequence length="304" mass="33967">MKKVAYISDNIYLTHNQGILHPESPERLEAIDIAIKPLQDDLLLLSPLSVPSTIIRLVHSQFHIDNIYNASNNSEYIDNDTFCSKNSYSVALEAIGAGIRAVDGILRGEFDRAFCAVRPPGHHATPNKAMGFCLFNNCAITARYAQFNGYNRVMIIDFDVHHGNGTQDTFYNDNSVFYFSSHQAFSYPNTGLEDEIGEGEGQGYTANYLMMPNSSDEELLDIYKNELPKAFEFFKPDILLVSAGYDLHESDPLAMLDITTEGISKMVRLILDEADIPSIFILEGGYDVKALGENVKVTLEEMIK</sequence>
<dbReference type="InterPro" id="IPR037138">
    <property type="entry name" value="His_deacetylse_dom_sf"/>
</dbReference>
<dbReference type="PRINTS" id="PR01270">
    <property type="entry name" value="HDASUPER"/>
</dbReference>
<proteinExistence type="predicted"/>
<dbReference type="Pfam" id="PF00850">
    <property type="entry name" value="Hist_deacetyl"/>
    <property type="match status" value="1"/>
</dbReference>
<name>A0A1W1C5H6_9ZZZZ</name>
<accession>A0A1W1C5H6</accession>
<dbReference type="InterPro" id="IPR000286">
    <property type="entry name" value="HDACs"/>
</dbReference>
<dbReference type="GO" id="GO:0004407">
    <property type="term" value="F:histone deacetylase activity"/>
    <property type="evidence" value="ECO:0007669"/>
    <property type="project" value="TreeGrafter"/>
</dbReference>
<dbReference type="GO" id="GO:0047611">
    <property type="term" value="F:acetylspermidine deacetylase activity"/>
    <property type="evidence" value="ECO:0007669"/>
    <property type="project" value="UniProtKB-EC"/>
</dbReference>
<evidence type="ECO:0000313" key="2">
    <source>
        <dbReference type="EMBL" id="SFV61019.1"/>
    </source>
</evidence>
<dbReference type="Gene3D" id="3.40.800.20">
    <property type="entry name" value="Histone deacetylase domain"/>
    <property type="match status" value="1"/>
</dbReference>
<evidence type="ECO:0000259" key="1">
    <source>
        <dbReference type="Pfam" id="PF00850"/>
    </source>
</evidence>
<dbReference type="InterPro" id="IPR023696">
    <property type="entry name" value="Ureohydrolase_dom_sf"/>
</dbReference>
<protein>
    <submittedName>
        <fullName evidence="2">Acetylspermidine deacetylase Deacetylases, including yeast histone deacetylase and acetoin utilization protein</fullName>
        <ecNumber evidence="2">3.5.1.48</ecNumber>
    </submittedName>
</protein>
<dbReference type="PANTHER" id="PTHR10625:SF10">
    <property type="entry name" value="HISTONE DEACETYLASE HDAC1"/>
    <property type="match status" value="1"/>
</dbReference>
<dbReference type="EC" id="3.5.1.48" evidence="2"/>
<dbReference type="InterPro" id="IPR023801">
    <property type="entry name" value="His_deacetylse_dom"/>
</dbReference>
<organism evidence="2">
    <name type="scientific">hydrothermal vent metagenome</name>
    <dbReference type="NCBI Taxonomy" id="652676"/>
    <lineage>
        <taxon>unclassified sequences</taxon>
        <taxon>metagenomes</taxon>
        <taxon>ecological metagenomes</taxon>
    </lineage>
</organism>
<gene>
    <name evidence="2" type="ORF">MNB_SV-9-622</name>
</gene>
<feature type="domain" description="Histone deacetylase" evidence="1">
    <location>
        <begin position="21"/>
        <end position="301"/>
    </location>
</feature>
<dbReference type="EMBL" id="FPHG01000045">
    <property type="protein sequence ID" value="SFV61019.1"/>
    <property type="molecule type" value="Genomic_DNA"/>
</dbReference>
<reference evidence="2" key="1">
    <citation type="submission" date="2016-10" db="EMBL/GenBank/DDBJ databases">
        <authorList>
            <person name="de Groot N.N."/>
        </authorList>
    </citation>
    <scope>NUCLEOTIDE SEQUENCE</scope>
</reference>
<dbReference type="CDD" id="cd09992">
    <property type="entry name" value="HDAC_classII"/>
    <property type="match status" value="1"/>
</dbReference>
<dbReference type="GO" id="GO:0040029">
    <property type="term" value="P:epigenetic regulation of gene expression"/>
    <property type="evidence" value="ECO:0007669"/>
    <property type="project" value="TreeGrafter"/>
</dbReference>
<dbReference type="AlphaFoldDB" id="A0A1W1C5H6"/>
<dbReference type="SUPFAM" id="SSF52768">
    <property type="entry name" value="Arginase/deacetylase"/>
    <property type="match status" value="1"/>
</dbReference>
<keyword evidence="2" id="KW-0378">Hydrolase</keyword>